<gene>
    <name evidence="1" type="ORF">LJ757_18510</name>
</gene>
<evidence type="ECO:0000313" key="2">
    <source>
        <dbReference type="Proteomes" id="UP001139158"/>
    </source>
</evidence>
<evidence type="ECO:0000313" key="1">
    <source>
        <dbReference type="EMBL" id="MCC3299754.1"/>
    </source>
</evidence>
<dbReference type="AlphaFoldDB" id="A0A9X1MGP1"/>
<keyword evidence="2" id="KW-1185">Reference proteome</keyword>
<dbReference type="RefSeq" id="WP_227897741.1">
    <property type="nucleotide sequence ID" value="NZ_CP099467.1"/>
</dbReference>
<protein>
    <submittedName>
        <fullName evidence="1">Uncharacterized protein</fullName>
    </submittedName>
</protein>
<organism evidence="1 2">
    <name type="scientific">Arthrobacter caoxuetaonis</name>
    <dbReference type="NCBI Taxonomy" id="2886935"/>
    <lineage>
        <taxon>Bacteria</taxon>
        <taxon>Bacillati</taxon>
        <taxon>Actinomycetota</taxon>
        <taxon>Actinomycetes</taxon>
        <taxon>Micrococcales</taxon>
        <taxon>Micrococcaceae</taxon>
        <taxon>Arthrobacter</taxon>
    </lineage>
</organism>
<accession>A0A9X1MGP1</accession>
<dbReference type="Proteomes" id="UP001139158">
    <property type="component" value="Unassembled WGS sequence"/>
</dbReference>
<reference evidence="1" key="1">
    <citation type="submission" date="2021-10" db="EMBL/GenBank/DDBJ databases">
        <title>Novel species in genus Arthrobacter.</title>
        <authorList>
            <person name="Liu Y."/>
        </authorList>
    </citation>
    <scope>NUCLEOTIDE SEQUENCE</scope>
    <source>
        <strain evidence="1">Zg-Y453</strain>
    </source>
</reference>
<name>A0A9X1MGP1_9MICC</name>
<comment type="caution">
    <text evidence="1">The sequence shown here is derived from an EMBL/GenBank/DDBJ whole genome shotgun (WGS) entry which is preliminary data.</text>
</comment>
<sequence>MRRRSSWIIRYGSEMLTHRQARRRARSLLHRGIEPEPRYRTGKYWND</sequence>
<dbReference type="EMBL" id="JAJFZV010000020">
    <property type="protein sequence ID" value="MCC3299754.1"/>
    <property type="molecule type" value="Genomic_DNA"/>
</dbReference>
<proteinExistence type="predicted"/>